<dbReference type="KEGG" id="slau:SLA_2014"/>
<dbReference type="AlphaFoldDB" id="A0A160NYF2"/>
<comment type="subcellular location">
    <subcellularLocation>
        <location evidence="1">Cell membrane</location>
        <topology evidence="1">Multi-pass membrane protein</topology>
    </subcellularLocation>
</comment>
<feature type="transmembrane region" description="Helical" evidence="9">
    <location>
        <begin position="446"/>
        <end position="467"/>
    </location>
</feature>
<dbReference type="InterPro" id="IPR051050">
    <property type="entry name" value="Lipid_II_flippase_MurJ/MviN"/>
</dbReference>
<feature type="compositionally biased region" description="Pro residues" evidence="8">
    <location>
        <begin position="22"/>
        <end position="36"/>
    </location>
</feature>
<feature type="transmembrane region" description="Helical" evidence="9">
    <location>
        <begin position="74"/>
        <end position="95"/>
    </location>
</feature>
<feature type="transmembrane region" description="Helical" evidence="9">
    <location>
        <begin position="213"/>
        <end position="233"/>
    </location>
</feature>
<keyword evidence="6 9" id="KW-1133">Transmembrane helix</keyword>
<gene>
    <name evidence="10" type="ORF">SLA_2014</name>
</gene>
<feature type="region of interest" description="Disordered" evidence="8">
    <location>
        <begin position="1"/>
        <end position="50"/>
    </location>
</feature>
<feature type="transmembrane region" description="Helical" evidence="9">
    <location>
        <begin position="510"/>
        <end position="532"/>
    </location>
</feature>
<evidence type="ECO:0000256" key="5">
    <source>
        <dbReference type="ARBA" id="ARBA00022984"/>
    </source>
</evidence>
<dbReference type="GO" id="GO:0015648">
    <property type="term" value="F:lipid-linked peptidoglycan transporter activity"/>
    <property type="evidence" value="ECO:0007669"/>
    <property type="project" value="TreeGrafter"/>
</dbReference>
<feature type="transmembrane region" description="Helical" evidence="9">
    <location>
        <begin position="292"/>
        <end position="310"/>
    </location>
</feature>
<feature type="transmembrane region" description="Helical" evidence="9">
    <location>
        <begin position="181"/>
        <end position="201"/>
    </location>
</feature>
<evidence type="ECO:0008006" key="12">
    <source>
        <dbReference type="Google" id="ProtNLM"/>
    </source>
</evidence>
<dbReference type="Pfam" id="PF03023">
    <property type="entry name" value="MurJ"/>
    <property type="match status" value="1"/>
</dbReference>
<accession>A0A160NYF2</accession>
<feature type="compositionally biased region" description="Low complexity" evidence="8">
    <location>
        <begin position="12"/>
        <end position="21"/>
    </location>
</feature>
<keyword evidence="3 9" id="KW-0812">Transmembrane</keyword>
<dbReference type="GO" id="GO:0008360">
    <property type="term" value="P:regulation of cell shape"/>
    <property type="evidence" value="ECO:0007669"/>
    <property type="project" value="UniProtKB-KW"/>
</dbReference>
<evidence type="ECO:0000256" key="6">
    <source>
        <dbReference type="ARBA" id="ARBA00022989"/>
    </source>
</evidence>
<dbReference type="PRINTS" id="PR01806">
    <property type="entry name" value="VIRFACTRMVIN"/>
</dbReference>
<feature type="transmembrane region" description="Helical" evidence="9">
    <location>
        <begin position="473"/>
        <end position="498"/>
    </location>
</feature>
<keyword evidence="4" id="KW-0133">Cell shape</keyword>
<reference evidence="10 11" key="1">
    <citation type="journal article" date="2016" name="Genome Announc.">
        <title>Complete Genome Sequence of Thiostrepton-Producing Streptomyces laurentii ATCC 31255.</title>
        <authorList>
            <person name="Doi K."/>
            <person name="Fujino Y."/>
            <person name="Nagayoshi Y."/>
            <person name="Ohshima T."/>
            <person name="Ogata S."/>
        </authorList>
    </citation>
    <scope>NUCLEOTIDE SEQUENCE [LARGE SCALE GENOMIC DNA]</scope>
    <source>
        <strain evidence="10 11">ATCC 31255</strain>
    </source>
</reference>
<feature type="transmembrane region" description="Helical" evidence="9">
    <location>
        <begin position="333"/>
        <end position="352"/>
    </location>
</feature>
<name>A0A160NYF2_STRLU</name>
<feature type="transmembrane region" description="Helical" evidence="9">
    <location>
        <begin position="413"/>
        <end position="434"/>
    </location>
</feature>
<dbReference type="Proteomes" id="UP000217676">
    <property type="component" value="Chromosome"/>
</dbReference>
<dbReference type="EMBL" id="AP017424">
    <property type="protein sequence ID" value="BAU82951.1"/>
    <property type="molecule type" value="Genomic_DNA"/>
</dbReference>
<dbReference type="GO" id="GO:0005886">
    <property type="term" value="C:plasma membrane"/>
    <property type="evidence" value="ECO:0007669"/>
    <property type="project" value="UniProtKB-SubCell"/>
</dbReference>
<evidence type="ECO:0000256" key="9">
    <source>
        <dbReference type="SAM" id="Phobius"/>
    </source>
</evidence>
<feature type="transmembrane region" description="Helical" evidence="9">
    <location>
        <begin position="101"/>
        <end position="117"/>
    </location>
</feature>
<evidence type="ECO:0000256" key="8">
    <source>
        <dbReference type="SAM" id="MobiDB-lite"/>
    </source>
</evidence>
<feature type="transmembrane region" description="Helical" evidence="9">
    <location>
        <begin position="138"/>
        <end position="161"/>
    </location>
</feature>
<evidence type="ECO:0000256" key="1">
    <source>
        <dbReference type="ARBA" id="ARBA00004651"/>
    </source>
</evidence>
<dbReference type="PANTHER" id="PTHR47019">
    <property type="entry name" value="LIPID II FLIPPASE MURJ"/>
    <property type="match status" value="1"/>
</dbReference>
<keyword evidence="7 9" id="KW-0472">Membrane</keyword>
<organism evidence="10 11">
    <name type="scientific">Streptomyces laurentii</name>
    <dbReference type="NCBI Taxonomy" id="39478"/>
    <lineage>
        <taxon>Bacteria</taxon>
        <taxon>Bacillati</taxon>
        <taxon>Actinomycetota</taxon>
        <taxon>Actinomycetes</taxon>
        <taxon>Kitasatosporales</taxon>
        <taxon>Streptomycetaceae</taxon>
        <taxon>Streptomyces</taxon>
    </lineage>
</organism>
<evidence type="ECO:0000256" key="7">
    <source>
        <dbReference type="ARBA" id="ARBA00023136"/>
    </source>
</evidence>
<evidence type="ECO:0000313" key="11">
    <source>
        <dbReference type="Proteomes" id="UP000217676"/>
    </source>
</evidence>
<evidence type="ECO:0000256" key="4">
    <source>
        <dbReference type="ARBA" id="ARBA00022960"/>
    </source>
</evidence>
<sequence>MTGAVTEHPEAGRTGAAGPAPDTTPAPERTPAPDRTPTPHGGTASDETAGRAPSVLRSGALMAAGSLVSRATGFIRSAIVAAAIGTGFVADGYAVGNSVPTIVYMLLLGGALNAVFVPELVKAAKEHEDGGVAYTDRLLTVCLIALAALTAAAVLAAPAIVDAYTDYTGAQRDMTIAFTRSCLPQIFFLGMFTLLGQVLNARGRFGAMMWTPVLNNVVVVAVFGLFLGLYGTARVSGDGTLTAGQTALLGWGTTAGIALQAVALAPSLRAARFRWRPRFDWRGSGLTAPLRAAGWLVLLVLTNQGAYWVTTKVATAAGQRAEGAGLSAYNNAYQLWMVPHGIITVALVTALMPRMSGAAADGDLAAVRGDVAGAQRTSAAAVVPAACALFGLAVPIMGVVYQYGRTDADAVRSMAWILMALAPGLVALSGQYVCTRAFYALRDTRTPFLLNLVIAGLNAALAVAAHACLPARWTVAGMAAGYTLALWAGWGLTAYVLARRLRGTDGAAEGTGAFAALVRMLVAALPAGGLALVTAELTAPAGRVVAGLAGMAVIVAVFALLARPLGLTEVRRLMTGLTARVPGPGRKRRRAHRN</sequence>
<evidence type="ECO:0000313" key="10">
    <source>
        <dbReference type="EMBL" id="BAU82951.1"/>
    </source>
</evidence>
<feature type="transmembrane region" description="Helical" evidence="9">
    <location>
        <begin position="378"/>
        <end position="401"/>
    </location>
</feature>
<dbReference type="InterPro" id="IPR004268">
    <property type="entry name" value="MurJ"/>
</dbReference>
<keyword evidence="2" id="KW-1003">Cell membrane</keyword>
<dbReference type="PANTHER" id="PTHR47019:SF1">
    <property type="entry name" value="LIPID II FLIPPASE MURJ"/>
    <property type="match status" value="1"/>
</dbReference>
<evidence type="ECO:0000256" key="3">
    <source>
        <dbReference type="ARBA" id="ARBA00022692"/>
    </source>
</evidence>
<keyword evidence="5" id="KW-0573">Peptidoglycan synthesis</keyword>
<dbReference type="GO" id="GO:0034204">
    <property type="term" value="P:lipid translocation"/>
    <property type="evidence" value="ECO:0007669"/>
    <property type="project" value="TreeGrafter"/>
</dbReference>
<dbReference type="GO" id="GO:0009252">
    <property type="term" value="P:peptidoglycan biosynthetic process"/>
    <property type="evidence" value="ECO:0007669"/>
    <property type="project" value="UniProtKB-KW"/>
</dbReference>
<feature type="transmembrane region" description="Helical" evidence="9">
    <location>
        <begin position="248"/>
        <end position="271"/>
    </location>
</feature>
<evidence type="ECO:0000256" key="2">
    <source>
        <dbReference type="ARBA" id="ARBA00022475"/>
    </source>
</evidence>
<dbReference type="NCBIfam" id="TIGR01695">
    <property type="entry name" value="murJ_mviN"/>
    <property type="match status" value="1"/>
</dbReference>
<proteinExistence type="predicted"/>
<keyword evidence="11" id="KW-1185">Reference proteome</keyword>
<protein>
    <recommendedName>
        <fullName evidence="12">Murein biosynthesis integral membrane protein MurJ</fullName>
    </recommendedName>
</protein>
<feature type="transmembrane region" description="Helical" evidence="9">
    <location>
        <begin position="544"/>
        <end position="562"/>
    </location>
</feature>